<sequence>MAEISRRTFIKGSCAVLLTNFSFAAPLKSENVDTIIYDLNLKGSSEYAKTFVNSKKFAINGDISDVYFDLKNDLRNKQIISGLTSKETFFVVENIAKDYGYTAQNLKHDELISWILVPNLKRSLV</sequence>
<organism evidence="2 3">
    <name type="scientific">Campylobacter corcagiensis</name>
    <dbReference type="NCBI Taxonomy" id="1448857"/>
    <lineage>
        <taxon>Bacteria</taxon>
        <taxon>Pseudomonadati</taxon>
        <taxon>Campylobacterota</taxon>
        <taxon>Epsilonproteobacteria</taxon>
        <taxon>Campylobacterales</taxon>
        <taxon>Campylobacteraceae</taxon>
        <taxon>Campylobacter</taxon>
    </lineage>
</organism>
<evidence type="ECO:0000313" key="2">
    <source>
        <dbReference type="EMBL" id="QOQ87848.1"/>
    </source>
</evidence>
<keyword evidence="1" id="KW-0732">Signal</keyword>
<dbReference type="Proteomes" id="UP000594749">
    <property type="component" value="Chromosome"/>
</dbReference>
<feature type="chain" id="PRO_5029707561" description="Twin-arginine translocation signal domain-containing protein" evidence="1">
    <location>
        <begin position="25"/>
        <end position="125"/>
    </location>
</feature>
<keyword evidence="3" id="KW-1185">Reference proteome</keyword>
<evidence type="ECO:0008006" key="4">
    <source>
        <dbReference type="Google" id="ProtNLM"/>
    </source>
</evidence>
<evidence type="ECO:0000256" key="1">
    <source>
        <dbReference type="SAM" id="SignalP"/>
    </source>
</evidence>
<dbReference type="EMBL" id="CP063078">
    <property type="protein sequence ID" value="QOQ87848.1"/>
    <property type="molecule type" value="Genomic_DNA"/>
</dbReference>
<name>A0A7M1LH09_9BACT</name>
<evidence type="ECO:0000313" key="3">
    <source>
        <dbReference type="Proteomes" id="UP000594749"/>
    </source>
</evidence>
<reference evidence="2 3" key="1">
    <citation type="submission" date="2020-10" db="EMBL/GenBank/DDBJ databases">
        <title>Campylobacter and Helicobacter PacBio genomes.</title>
        <authorList>
            <person name="Lane C."/>
        </authorList>
    </citation>
    <scope>NUCLEOTIDE SEQUENCE [LARGE SCALE GENOMIC DNA]</scope>
    <source>
        <strain evidence="2 3">2016D-0077</strain>
    </source>
</reference>
<feature type="signal peptide" evidence="1">
    <location>
        <begin position="1"/>
        <end position="24"/>
    </location>
</feature>
<gene>
    <name evidence="2" type="ORF">IMC76_03335</name>
</gene>
<accession>A0A7M1LH09</accession>
<dbReference type="AlphaFoldDB" id="A0A7M1LH09"/>
<dbReference type="RefSeq" id="WP_025802287.1">
    <property type="nucleotide sequence ID" value="NZ_CP053842.1"/>
</dbReference>
<proteinExistence type="predicted"/>
<dbReference type="OrthoDB" id="5324594at2"/>
<protein>
    <recommendedName>
        <fullName evidence="4">Twin-arginine translocation signal domain-containing protein</fullName>
    </recommendedName>
</protein>